<evidence type="ECO:0000256" key="1">
    <source>
        <dbReference type="SAM" id="MobiDB-lite"/>
    </source>
</evidence>
<dbReference type="AlphaFoldDB" id="A0A540KHS2"/>
<keyword evidence="3" id="KW-1185">Reference proteome</keyword>
<dbReference type="Proteomes" id="UP000315295">
    <property type="component" value="Unassembled WGS sequence"/>
</dbReference>
<proteinExistence type="predicted"/>
<evidence type="ECO:0000313" key="2">
    <source>
        <dbReference type="EMBL" id="TQD73720.1"/>
    </source>
</evidence>
<protein>
    <submittedName>
        <fullName evidence="2">Uncharacterized protein</fullName>
    </submittedName>
</protein>
<dbReference type="EMBL" id="VIEB01001258">
    <property type="protein sequence ID" value="TQD73720.1"/>
    <property type="molecule type" value="Genomic_DNA"/>
</dbReference>
<organism evidence="2 3">
    <name type="scientific">Malus baccata</name>
    <name type="common">Siberian crab apple</name>
    <name type="synonym">Pyrus baccata</name>
    <dbReference type="NCBI Taxonomy" id="106549"/>
    <lineage>
        <taxon>Eukaryota</taxon>
        <taxon>Viridiplantae</taxon>
        <taxon>Streptophyta</taxon>
        <taxon>Embryophyta</taxon>
        <taxon>Tracheophyta</taxon>
        <taxon>Spermatophyta</taxon>
        <taxon>Magnoliopsida</taxon>
        <taxon>eudicotyledons</taxon>
        <taxon>Gunneridae</taxon>
        <taxon>Pentapetalae</taxon>
        <taxon>rosids</taxon>
        <taxon>fabids</taxon>
        <taxon>Rosales</taxon>
        <taxon>Rosaceae</taxon>
        <taxon>Amygdaloideae</taxon>
        <taxon>Maleae</taxon>
        <taxon>Malus</taxon>
    </lineage>
</organism>
<name>A0A540KHS2_MALBA</name>
<reference evidence="2 3" key="1">
    <citation type="journal article" date="2019" name="G3 (Bethesda)">
        <title>Sequencing of a Wild Apple (Malus baccata) Genome Unravels the Differences Between Cultivated and Wild Apple Species Regarding Disease Resistance and Cold Tolerance.</title>
        <authorList>
            <person name="Chen X."/>
        </authorList>
    </citation>
    <scope>NUCLEOTIDE SEQUENCE [LARGE SCALE GENOMIC DNA]</scope>
    <source>
        <strain evidence="3">cv. Shandingzi</strain>
        <tissue evidence="2">Leaves</tissue>
    </source>
</reference>
<accession>A0A540KHS2</accession>
<gene>
    <name evidence="2" type="ORF">C1H46_040744</name>
</gene>
<comment type="caution">
    <text evidence="2">The sequence shown here is derived from an EMBL/GenBank/DDBJ whole genome shotgun (WGS) entry which is preliminary data.</text>
</comment>
<evidence type="ECO:0000313" key="3">
    <source>
        <dbReference type="Proteomes" id="UP000315295"/>
    </source>
</evidence>
<feature type="region of interest" description="Disordered" evidence="1">
    <location>
        <begin position="1"/>
        <end position="28"/>
    </location>
</feature>
<sequence length="89" mass="10198">MNLASQLGVGGRQQDGDRSARSVASADAHTRKMNLARLKERSHVEEVDEDNCGQRQLWVLNALRKLFFLILDGVVYLVSFRSLRLMYYI</sequence>